<dbReference type="GO" id="GO:0004467">
    <property type="term" value="F:long-chain fatty acid-CoA ligase activity"/>
    <property type="evidence" value="ECO:0007669"/>
    <property type="project" value="UniProtKB-EC"/>
</dbReference>
<dbReference type="PANTHER" id="PTHR43767:SF8">
    <property type="entry name" value="LONG-CHAIN-FATTY-ACID--COA LIGASE"/>
    <property type="match status" value="1"/>
</dbReference>
<evidence type="ECO:0000256" key="8">
    <source>
        <dbReference type="ARBA" id="ARBA00022832"/>
    </source>
</evidence>
<proteinExistence type="inferred from homology"/>
<evidence type="ECO:0000256" key="7">
    <source>
        <dbReference type="ARBA" id="ARBA00022741"/>
    </source>
</evidence>
<evidence type="ECO:0000256" key="3">
    <source>
        <dbReference type="ARBA" id="ARBA00005005"/>
    </source>
</evidence>
<dbReference type="Proteomes" id="UP000198460">
    <property type="component" value="Unassembled WGS sequence"/>
</dbReference>
<feature type="region of interest" description="Disordered" evidence="16">
    <location>
        <begin position="1"/>
        <end position="31"/>
    </location>
</feature>
<dbReference type="CDD" id="cd05936">
    <property type="entry name" value="FC-FACS_FadD_like"/>
    <property type="match status" value="1"/>
</dbReference>
<dbReference type="Pfam" id="PF13193">
    <property type="entry name" value="AMP-binding_C"/>
    <property type="match status" value="1"/>
</dbReference>
<evidence type="ECO:0000256" key="6">
    <source>
        <dbReference type="ARBA" id="ARBA00022723"/>
    </source>
</evidence>
<evidence type="ECO:0000256" key="15">
    <source>
        <dbReference type="ARBA" id="ARBA00042773"/>
    </source>
</evidence>
<keyword evidence="6" id="KW-0479">Metal-binding</keyword>
<dbReference type="GO" id="GO:0046872">
    <property type="term" value="F:metal ion binding"/>
    <property type="evidence" value="ECO:0007669"/>
    <property type="project" value="UniProtKB-KW"/>
</dbReference>
<comment type="pathway">
    <text evidence="3">Lipid metabolism; fatty acid beta-oxidation.</text>
</comment>
<dbReference type="InterPro" id="IPR000873">
    <property type="entry name" value="AMP-dep_synth/lig_dom"/>
</dbReference>
<keyword evidence="7" id="KW-0547">Nucleotide-binding</keyword>
<keyword evidence="9" id="KW-0067">ATP-binding</keyword>
<evidence type="ECO:0000256" key="1">
    <source>
        <dbReference type="ARBA" id="ARBA00001946"/>
    </source>
</evidence>
<keyword evidence="12" id="KW-0472">Membrane</keyword>
<dbReference type="PANTHER" id="PTHR43767">
    <property type="entry name" value="LONG-CHAIN-FATTY-ACID--COA LIGASE"/>
    <property type="match status" value="1"/>
</dbReference>
<evidence type="ECO:0000256" key="16">
    <source>
        <dbReference type="SAM" id="MobiDB-lite"/>
    </source>
</evidence>
<evidence type="ECO:0000256" key="5">
    <source>
        <dbReference type="ARBA" id="ARBA00022598"/>
    </source>
</evidence>
<dbReference type="EMBL" id="FXAN01000032">
    <property type="protein sequence ID" value="SMF98588.1"/>
    <property type="molecule type" value="Genomic_DNA"/>
</dbReference>
<dbReference type="Gene3D" id="3.30.300.30">
    <property type="match status" value="1"/>
</dbReference>
<evidence type="ECO:0000313" key="19">
    <source>
        <dbReference type="EMBL" id="SMF98588.1"/>
    </source>
</evidence>
<name>A0A238H018_9BURK</name>
<gene>
    <name evidence="19" type="ORF">BSIN_1867</name>
</gene>
<dbReference type="InterPro" id="IPR025110">
    <property type="entry name" value="AMP-bd_C"/>
</dbReference>
<protein>
    <recommendedName>
        <fullName evidence="14">Long-chain-fatty-acid--CoA ligase</fullName>
        <ecNumber evidence="13">6.2.1.3</ecNumber>
    </recommendedName>
    <alternativeName>
        <fullName evidence="15">Long-chain acyl-CoA synthetase</fullName>
    </alternativeName>
</protein>
<comment type="similarity">
    <text evidence="4">Belongs to the ATP-dependent AMP-binding enzyme family.</text>
</comment>
<evidence type="ECO:0000259" key="18">
    <source>
        <dbReference type="Pfam" id="PF13193"/>
    </source>
</evidence>
<dbReference type="SUPFAM" id="SSF56801">
    <property type="entry name" value="Acetyl-CoA synthetase-like"/>
    <property type="match status" value="1"/>
</dbReference>
<evidence type="ECO:0000313" key="20">
    <source>
        <dbReference type="Proteomes" id="UP000198460"/>
    </source>
</evidence>
<reference evidence="19 20" key="1">
    <citation type="submission" date="2017-04" db="EMBL/GenBank/DDBJ databases">
        <authorList>
            <person name="Afonso C.L."/>
            <person name="Miller P.J."/>
            <person name="Scott M.A."/>
            <person name="Spackman E."/>
            <person name="Goraichik I."/>
            <person name="Dimitrov K.M."/>
            <person name="Suarez D.L."/>
            <person name="Swayne D.E."/>
        </authorList>
    </citation>
    <scope>NUCLEOTIDE SEQUENCE [LARGE SCALE GENOMIC DNA]</scope>
    <source>
        <strain evidence="19">LMG 28154</strain>
    </source>
</reference>
<evidence type="ECO:0000256" key="10">
    <source>
        <dbReference type="ARBA" id="ARBA00022842"/>
    </source>
</evidence>
<evidence type="ECO:0000256" key="12">
    <source>
        <dbReference type="ARBA" id="ARBA00023136"/>
    </source>
</evidence>
<keyword evidence="5 19" id="KW-0436">Ligase</keyword>
<keyword evidence="8" id="KW-0276">Fatty acid metabolism</keyword>
<comment type="cofactor">
    <cofactor evidence="1">
        <name>Mg(2+)</name>
        <dbReference type="ChEBI" id="CHEBI:18420"/>
    </cofactor>
</comment>
<evidence type="ECO:0000256" key="2">
    <source>
        <dbReference type="ARBA" id="ARBA00004170"/>
    </source>
</evidence>
<dbReference type="GO" id="GO:0005524">
    <property type="term" value="F:ATP binding"/>
    <property type="evidence" value="ECO:0007669"/>
    <property type="project" value="UniProtKB-KW"/>
</dbReference>
<dbReference type="EC" id="6.2.1.3" evidence="13"/>
<dbReference type="InterPro" id="IPR050237">
    <property type="entry name" value="ATP-dep_AMP-bd_enzyme"/>
</dbReference>
<dbReference type="InterPro" id="IPR042099">
    <property type="entry name" value="ANL_N_sf"/>
</dbReference>
<keyword evidence="10" id="KW-0460">Magnesium</keyword>
<dbReference type="InterPro" id="IPR045851">
    <property type="entry name" value="AMP-bd_C_sf"/>
</dbReference>
<evidence type="ECO:0000256" key="11">
    <source>
        <dbReference type="ARBA" id="ARBA00023098"/>
    </source>
</evidence>
<evidence type="ECO:0000256" key="13">
    <source>
        <dbReference type="ARBA" id="ARBA00026121"/>
    </source>
</evidence>
<evidence type="ECO:0000256" key="9">
    <source>
        <dbReference type="ARBA" id="ARBA00022840"/>
    </source>
</evidence>
<dbReference type="InterPro" id="IPR020845">
    <property type="entry name" value="AMP-binding_CS"/>
</dbReference>
<dbReference type="PROSITE" id="PS00455">
    <property type="entry name" value="AMP_BINDING"/>
    <property type="match status" value="1"/>
</dbReference>
<dbReference type="FunFam" id="3.40.50.12780:FF:000003">
    <property type="entry name" value="Long-chain-fatty-acid--CoA ligase FadD"/>
    <property type="match status" value="1"/>
</dbReference>
<comment type="subcellular location">
    <subcellularLocation>
        <location evidence="2">Membrane</location>
        <topology evidence="2">Peripheral membrane protein</topology>
    </subcellularLocation>
</comment>
<keyword evidence="11" id="KW-0443">Lipid metabolism</keyword>
<feature type="domain" description="AMP-binding enzyme C-terminal" evidence="18">
    <location>
        <begin position="544"/>
        <end position="618"/>
    </location>
</feature>
<evidence type="ECO:0000259" key="17">
    <source>
        <dbReference type="Pfam" id="PF00501"/>
    </source>
</evidence>
<dbReference type="FunFam" id="3.30.300.30:FF:000006">
    <property type="entry name" value="Long-chain-fatty-acid--CoA ligase FadD"/>
    <property type="match status" value="1"/>
</dbReference>
<dbReference type="Pfam" id="PF00501">
    <property type="entry name" value="AMP-binding"/>
    <property type="match status" value="1"/>
</dbReference>
<accession>A0A238H018</accession>
<evidence type="ECO:0000256" key="4">
    <source>
        <dbReference type="ARBA" id="ARBA00006432"/>
    </source>
</evidence>
<feature type="domain" description="AMP-dependent synthetase/ligase" evidence="17">
    <location>
        <begin position="99"/>
        <end position="493"/>
    </location>
</feature>
<evidence type="ECO:0000256" key="14">
    <source>
        <dbReference type="ARBA" id="ARBA00039545"/>
    </source>
</evidence>
<feature type="compositionally biased region" description="Low complexity" evidence="16">
    <location>
        <begin position="22"/>
        <end position="31"/>
    </location>
</feature>
<dbReference type="Gene3D" id="3.40.50.12780">
    <property type="entry name" value="N-terminal domain of ligase-like"/>
    <property type="match status" value="1"/>
</dbReference>
<sequence length="641" mass="69812">MPTTPTRTRFRQADAATSGAQGARATAPDTAGAAAPAARIAADSAAMTIKPRRQAMTASVASTSTHAPNTDGRWYASYLAGVPHEIDITQYDSLVQYFDECTTRYAQRIAYISAGARLSYAALARKADAFASYLQSIGVKPGERVAIMLPNSFQYPVTLFGALKAGAIVVNVNPLYTARELAHQLKDSGARTIVVFENFAKTLQEAMPETQIEHIVITALGDLLADGLNPKGRLINFVLKYVKKLVPAYQLPNAVRLRAALAAGARHPAAPVAIKRDDLAFLQYTGGTTGIAKGAMLTHSNLIANLLQAKAWVEGQLLDDIETVLTPLPLYHIYSLTVNALIFLGLGGRNILIANPRDTKTMMKILRHETFTGITGINTLYNAFLDDEEFRRRDFSKLKLAMAGGMAMQRAVAERFEAVTGCPIVEGYGLTECSPIVTMNLYDAKQKRAFSGTIGLPAPSTLVRFRKDDGTWANVGEPGELCVQGPQVMRGYWQRPDETAKVLDADGWLATGDIGVMDEQGFIRLIDRKKDMILVSGFNVYPNEIEEVLAAHPGIREAAAIGIPDPSRGELIKVFVVPRDASLSADDVLAYCRKNLTGYKMPKLVEFRNELPQSNVGKTLRRVLRDEELAKRASNGPADRK</sequence>
<organism evidence="19 20">
    <name type="scientific">Burkholderia singularis</name>
    <dbReference type="NCBI Taxonomy" id="1503053"/>
    <lineage>
        <taxon>Bacteria</taxon>
        <taxon>Pseudomonadati</taxon>
        <taxon>Pseudomonadota</taxon>
        <taxon>Betaproteobacteria</taxon>
        <taxon>Burkholderiales</taxon>
        <taxon>Burkholderiaceae</taxon>
        <taxon>Burkholderia</taxon>
        <taxon>pseudomallei group</taxon>
    </lineage>
</organism>
<dbReference type="AlphaFoldDB" id="A0A238H018"/>
<dbReference type="GO" id="GO:0016020">
    <property type="term" value="C:membrane"/>
    <property type="evidence" value="ECO:0007669"/>
    <property type="project" value="UniProtKB-SubCell"/>
</dbReference>